<dbReference type="InterPro" id="IPR009079">
    <property type="entry name" value="4_helix_cytokine-like_core"/>
</dbReference>
<keyword evidence="5" id="KW-1015">Disulfide bond</keyword>
<evidence type="ECO:0000256" key="5">
    <source>
        <dbReference type="ARBA" id="ARBA00023157"/>
    </source>
</evidence>
<organism evidence="7 8">
    <name type="scientific">Pygocentrus nattereri</name>
    <name type="common">Red-bellied piranha</name>
    <dbReference type="NCBI Taxonomy" id="42514"/>
    <lineage>
        <taxon>Eukaryota</taxon>
        <taxon>Metazoa</taxon>
        <taxon>Chordata</taxon>
        <taxon>Craniata</taxon>
        <taxon>Vertebrata</taxon>
        <taxon>Euteleostomi</taxon>
        <taxon>Actinopterygii</taxon>
        <taxon>Neopterygii</taxon>
        <taxon>Teleostei</taxon>
        <taxon>Ostariophysi</taxon>
        <taxon>Characiformes</taxon>
        <taxon>Characoidei</taxon>
        <taxon>Pygocentrus</taxon>
    </lineage>
</organism>
<dbReference type="GO" id="GO:0005615">
    <property type="term" value="C:extracellular space"/>
    <property type="evidence" value="ECO:0007669"/>
    <property type="project" value="UniProtKB-KW"/>
</dbReference>
<dbReference type="GO" id="GO:0005125">
    <property type="term" value="F:cytokine activity"/>
    <property type="evidence" value="ECO:0007669"/>
    <property type="project" value="UniProtKB-KW"/>
</dbReference>
<dbReference type="PANTHER" id="PTHR11691:SF62">
    <property type="entry name" value="INTERFERON PHI 2-RELATED"/>
    <property type="match status" value="1"/>
</dbReference>
<proteinExistence type="inferred from homology"/>
<accession>A0AAR2J2S9</accession>
<sequence>MISSRLLFRPVSEWHFSVCLGSAFFSALRRSAQCPLNASFSRRSWKKTHNLLETMTGPFPLQCLDDIPVEIKSPTWALQSNNSKQDVGAAKAVYKSLMKVSSLMESDSFPQSWDADKLVKFQIIMDRQIEESECIMRIKTQKEEDDFAVRDAALTDYFDKLEKLLKEKEFSVCAWEVVRREVLSVLQFILVENSKNFWLTV</sequence>
<keyword evidence="2 6" id="KW-0202">Cytokine</keyword>
<protein>
    <submittedName>
        <fullName evidence="7">Uncharacterized protein</fullName>
    </submittedName>
</protein>
<dbReference type="Ensembl" id="ENSPNAT00000084043.1">
    <property type="protein sequence ID" value="ENSPNAP00000046323.1"/>
    <property type="gene ID" value="ENSPNAG00000036893.1"/>
</dbReference>
<dbReference type="Proteomes" id="UP001501920">
    <property type="component" value="Chromosome 1"/>
</dbReference>
<keyword evidence="4 6" id="KW-0051">Antiviral defense</keyword>
<reference evidence="7" key="2">
    <citation type="submission" date="2025-08" db="UniProtKB">
        <authorList>
            <consortium name="Ensembl"/>
        </authorList>
    </citation>
    <scope>IDENTIFICATION</scope>
</reference>
<dbReference type="Gene3D" id="1.20.1250.10">
    <property type="match status" value="1"/>
</dbReference>
<evidence type="ECO:0000313" key="7">
    <source>
        <dbReference type="Ensembl" id="ENSPNAP00000046323.1"/>
    </source>
</evidence>
<dbReference type="Pfam" id="PF00143">
    <property type="entry name" value="Interferon"/>
    <property type="match status" value="1"/>
</dbReference>
<dbReference type="PANTHER" id="PTHR11691">
    <property type="entry name" value="TYPE I INTERFERON"/>
    <property type="match status" value="1"/>
</dbReference>
<comment type="similarity">
    <text evidence="6">Belongs to the alpha/beta interferon family.</text>
</comment>
<keyword evidence="8" id="KW-1185">Reference proteome</keyword>
<dbReference type="GeneTree" id="ENSGT00990000204390"/>
<reference evidence="7" key="3">
    <citation type="submission" date="2025-09" db="UniProtKB">
        <authorList>
            <consortium name="Ensembl"/>
        </authorList>
    </citation>
    <scope>IDENTIFICATION</scope>
</reference>
<dbReference type="GO" id="GO:0005126">
    <property type="term" value="F:cytokine receptor binding"/>
    <property type="evidence" value="ECO:0007669"/>
    <property type="project" value="InterPro"/>
</dbReference>
<dbReference type="AlphaFoldDB" id="A0AAR2J2S9"/>
<comment type="subcellular location">
    <subcellularLocation>
        <location evidence="1">Secreted</location>
    </subcellularLocation>
</comment>
<dbReference type="InterPro" id="IPR000471">
    <property type="entry name" value="Interferon_alpha/beta/delta"/>
</dbReference>
<name>A0AAR2J2S9_PYGNA</name>
<dbReference type="GO" id="GO:0051607">
    <property type="term" value="P:defense response to virus"/>
    <property type="evidence" value="ECO:0007669"/>
    <property type="project" value="UniProtKB-KW"/>
</dbReference>
<evidence type="ECO:0000313" key="8">
    <source>
        <dbReference type="Proteomes" id="UP001501920"/>
    </source>
</evidence>
<evidence type="ECO:0000256" key="4">
    <source>
        <dbReference type="ARBA" id="ARBA00023118"/>
    </source>
</evidence>
<evidence type="ECO:0000256" key="1">
    <source>
        <dbReference type="ARBA" id="ARBA00004613"/>
    </source>
</evidence>
<evidence type="ECO:0000256" key="2">
    <source>
        <dbReference type="ARBA" id="ARBA00022514"/>
    </source>
</evidence>
<dbReference type="SMART" id="SM00076">
    <property type="entry name" value="IFabd"/>
    <property type="match status" value="1"/>
</dbReference>
<evidence type="ECO:0000256" key="3">
    <source>
        <dbReference type="ARBA" id="ARBA00022525"/>
    </source>
</evidence>
<evidence type="ECO:0000256" key="6">
    <source>
        <dbReference type="RuleBase" id="RU000436"/>
    </source>
</evidence>
<reference evidence="7 8" key="1">
    <citation type="submission" date="2020-10" db="EMBL/GenBank/DDBJ databases">
        <title>Pygocentrus nattereri (red-bellied piranha) genome, fPygNat1, primary haplotype.</title>
        <authorList>
            <person name="Myers G."/>
            <person name="Meyer A."/>
            <person name="Karagic N."/>
            <person name="Pippel M."/>
            <person name="Winkler S."/>
            <person name="Tracey A."/>
            <person name="Wood J."/>
            <person name="Formenti G."/>
            <person name="Howe K."/>
            <person name="Fedrigo O."/>
            <person name="Jarvis E.D."/>
        </authorList>
    </citation>
    <scope>NUCLEOTIDE SEQUENCE [LARGE SCALE GENOMIC DNA]</scope>
</reference>
<keyword evidence="3" id="KW-0964">Secreted</keyword>
<dbReference type="SUPFAM" id="SSF47266">
    <property type="entry name" value="4-helical cytokines"/>
    <property type="match status" value="1"/>
</dbReference>